<dbReference type="PANTHER" id="PTHR13847">
    <property type="entry name" value="SARCOSINE DEHYDROGENASE-RELATED"/>
    <property type="match status" value="1"/>
</dbReference>
<dbReference type="InterPro" id="IPR006076">
    <property type="entry name" value="FAD-dep_OxRdtase"/>
</dbReference>
<dbReference type="OrthoDB" id="5410311at2"/>
<dbReference type="InterPro" id="IPR036188">
    <property type="entry name" value="FAD/NAD-bd_sf"/>
</dbReference>
<dbReference type="EMBL" id="CP022347">
    <property type="protein sequence ID" value="ASQ29709.1"/>
    <property type="molecule type" value="Genomic_DNA"/>
</dbReference>
<keyword evidence="3" id="KW-1185">Reference proteome</keyword>
<dbReference type="KEGG" id="cavi:CAV_0024"/>
<dbReference type="RefSeq" id="WP_094324497.1">
    <property type="nucleotide sequence ID" value="NZ_CP022347.1"/>
</dbReference>
<dbReference type="Pfam" id="PF01266">
    <property type="entry name" value="DAO"/>
    <property type="match status" value="1"/>
</dbReference>
<dbReference type="SUPFAM" id="SSF51905">
    <property type="entry name" value="FAD/NAD(P)-binding domain"/>
    <property type="match status" value="1"/>
</dbReference>
<evidence type="ECO:0000259" key="1">
    <source>
        <dbReference type="Pfam" id="PF01266"/>
    </source>
</evidence>
<name>A0A222MUY5_9BACT</name>
<sequence length="439" mass="49876">MKIKRFPRLDGDLAWFELCKDKNEDIGKKLKSDINVDICVVGAGIAGFSTANFLAKQYPNSKIALVEALKIGQGTSSRNAGFIIDLPHNVDGFEPNLEHDLKIYELNCFAIDILDKIVKENNIQCDWQKIGKYMCAHESSNLQGLDNFEKHLKPCGFEFQRIKGKDLEARLGTSYYKEAVFTPNNILMNPSALMRGLIKSLPKNVEVFEQSPIIEVKYGKQKVLKSYAGSVTCEILVLALDTYLEEFGLVKNRQAPIFTYGSLTQRLSDEEYERYFKDIKPYGLTSAHPAGTTVRFTPDRRIFVRNVLDFMPNLTCSEHDLRRAFEQHRLSFEARFPNLKHKNFEFTWGGTLCMTLNHESVFGEIDDNVFAMSGSNGVGMAKGVYLGYYMADLIAKKSSENLDFIIKHNKANFIPPEPLRSIGAKIRLWYEQKNAANDI</sequence>
<evidence type="ECO:0000313" key="3">
    <source>
        <dbReference type="Proteomes" id="UP000201169"/>
    </source>
</evidence>
<gene>
    <name evidence="2" type="ORF">CAV_0024</name>
</gene>
<dbReference type="AlphaFoldDB" id="A0A222MUY5"/>
<organism evidence="2 3">
    <name type="scientific">Campylobacter avium LMG 24591</name>
    <dbReference type="NCBI Taxonomy" id="522484"/>
    <lineage>
        <taxon>Bacteria</taxon>
        <taxon>Pseudomonadati</taxon>
        <taxon>Campylobacterota</taxon>
        <taxon>Epsilonproteobacteria</taxon>
        <taxon>Campylobacterales</taxon>
        <taxon>Campylobacteraceae</taxon>
        <taxon>Campylobacter</taxon>
    </lineage>
</organism>
<dbReference type="PANTHER" id="PTHR13847:SF281">
    <property type="entry name" value="FAD DEPENDENT OXIDOREDUCTASE DOMAIN-CONTAINING PROTEIN"/>
    <property type="match status" value="1"/>
</dbReference>
<reference evidence="2 3" key="1">
    <citation type="submission" date="2017-07" db="EMBL/GenBank/DDBJ databases">
        <title>Analysis of two Campylobacter avium genomes and identification of a novel hippuricase gene.</title>
        <authorList>
            <person name="Miller W.G."/>
            <person name="Chapman M.H."/>
            <person name="Yee E."/>
            <person name="Revez J."/>
            <person name="Bono J.L."/>
            <person name="Rossi M."/>
        </authorList>
    </citation>
    <scope>NUCLEOTIDE SEQUENCE [LARGE SCALE GENOMIC DNA]</scope>
    <source>
        <strain evidence="2 3">LMG 24591</strain>
    </source>
</reference>
<protein>
    <submittedName>
        <fullName evidence="2">FAD-dependent oxidoreductase</fullName>
    </submittedName>
</protein>
<proteinExistence type="predicted"/>
<evidence type="ECO:0000313" key="2">
    <source>
        <dbReference type="EMBL" id="ASQ29709.1"/>
    </source>
</evidence>
<feature type="domain" description="FAD dependent oxidoreductase" evidence="1">
    <location>
        <begin position="37"/>
        <end position="393"/>
    </location>
</feature>
<accession>A0A222MUY5</accession>
<dbReference type="Gene3D" id="3.50.50.60">
    <property type="entry name" value="FAD/NAD(P)-binding domain"/>
    <property type="match status" value="1"/>
</dbReference>
<dbReference type="GO" id="GO:0005737">
    <property type="term" value="C:cytoplasm"/>
    <property type="evidence" value="ECO:0007669"/>
    <property type="project" value="TreeGrafter"/>
</dbReference>
<dbReference type="Gene3D" id="3.30.9.10">
    <property type="entry name" value="D-Amino Acid Oxidase, subunit A, domain 2"/>
    <property type="match status" value="1"/>
</dbReference>
<dbReference type="Proteomes" id="UP000201169">
    <property type="component" value="Chromosome"/>
</dbReference>